<dbReference type="OrthoDB" id="26681at2759"/>
<evidence type="ECO:0000313" key="1">
    <source>
        <dbReference type="EMBL" id="KAG8441482.1"/>
    </source>
</evidence>
<dbReference type="Proteomes" id="UP000812440">
    <property type="component" value="Chromosome 3"/>
</dbReference>
<reference evidence="1" key="1">
    <citation type="thesis" date="2020" institute="ProQuest LLC" country="789 East Eisenhower Parkway, Ann Arbor, MI, USA">
        <title>Comparative Genomics and Chromosome Evolution.</title>
        <authorList>
            <person name="Mudd A.B."/>
        </authorList>
    </citation>
    <scope>NUCLEOTIDE SEQUENCE</scope>
    <source>
        <strain evidence="1">Female2</strain>
        <tissue evidence="1">Blood</tissue>
    </source>
</reference>
<organism evidence="1 2">
    <name type="scientific">Hymenochirus boettgeri</name>
    <name type="common">Congo dwarf clawed frog</name>
    <dbReference type="NCBI Taxonomy" id="247094"/>
    <lineage>
        <taxon>Eukaryota</taxon>
        <taxon>Metazoa</taxon>
        <taxon>Chordata</taxon>
        <taxon>Craniata</taxon>
        <taxon>Vertebrata</taxon>
        <taxon>Euteleostomi</taxon>
        <taxon>Amphibia</taxon>
        <taxon>Batrachia</taxon>
        <taxon>Anura</taxon>
        <taxon>Pipoidea</taxon>
        <taxon>Pipidae</taxon>
        <taxon>Pipinae</taxon>
        <taxon>Hymenochirus</taxon>
    </lineage>
</organism>
<name>A0A8T2JAU5_9PIPI</name>
<comment type="caution">
    <text evidence="1">The sequence shown here is derived from an EMBL/GenBank/DDBJ whole genome shotgun (WGS) entry which is preliminary data.</text>
</comment>
<dbReference type="AlphaFoldDB" id="A0A8T2JAU5"/>
<proteinExistence type="predicted"/>
<accession>A0A8T2JAU5</accession>
<gene>
    <name evidence="1" type="ORF">GDO86_007010</name>
</gene>
<protein>
    <submittedName>
        <fullName evidence="1">Uncharacterized protein</fullName>
    </submittedName>
</protein>
<keyword evidence="2" id="KW-1185">Reference proteome</keyword>
<dbReference type="EMBL" id="JAACNH010000006">
    <property type="protein sequence ID" value="KAG8441482.1"/>
    <property type="molecule type" value="Genomic_DNA"/>
</dbReference>
<sequence length="71" mass="7722">MPMKVPVHCVSVTKESSHILVGLEDGKLIVVGAGQPLEVKTGQFTRRIWGSTRRISQVSSGETEYKGAEPK</sequence>
<evidence type="ECO:0000313" key="2">
    <source>
        <dbReference type="Proteomes" id="UP000812440"/>
    </source>
</evidence>